<dbReference type="Gene3D" id="3.30.470.20">
    <property type="entry name" value="ATP-grasp fold, B domain"/>
    <property type="match status" value="1"/>
</dbReference>
<dbReference type="GO" id="GO:0036064">
    <property type="term" value="C:ciliary basal body"/>
    <property type="evidence" value="ECO:0007669"/>
    <property type="project" value="TreeGrafter"/>
</dbReference>
<dbReference type="AlphaFoldDB" id="A0A812IGQ6"/>
<proteinExistence type="predicted"/>
<dbReference type="PANTHER" id="PTHR12241:SF155">
    <property type="entry name" value="TUBULIN-TYROSINE LIGASE FAMILY PROTEIN"/>
    <property type="match status" value="1"/>
</dbReference>
<dbReference type="Pfam" id="PF03133">
    <property type="entry name" value="TTL"/>
    <property type="match status" value="1"/>
</dbReference>
<dbReference type="GO" id="GO:0070740">
    <property type="term" value="F:tubulin-glutamic acid ligase activity"/>
    <property type="evidence" value="ECO:0007669"/>
    <property type="project" value="TreeGrafter"/>
</dbReference>
<dbReference type="GO" id="GO:0005524">
    <property type="term" value="F:ATP binding"/>
    <property type="evidence" value="ECO:0007669"/>
    <property type="project" value="UniProtKB-KW"/>
</dbReference>
<sequence length="368" mass="40723">MDQQCTHDGCAILKEVRGTFHSNMPWALPARLRSRGLEAALSGERALFSAWRPQRGPPSKRGAVEETRPALIELCRLGVCAELGDKKRLAMFLERCGLTTWAPLTILLPEDMSRIGESDSKTLWFLKHARKERNEGVSVHLGPRACHNAWISEEDQDDYIAQCEVPRVLLDEAGRKLTFRIYLLLMSRGHEASSTMALVRREFICRSHPAPYDAADPNPARHVHSTLDTFEGVEGRSSRTFAQAAVVWPAILNMLQAVLQPFLESFAVASEAREAGAALSFEILGADVLLDTTGRPWLLEVNQGPALLPLRGNPAATAAREAVLDDLLKVLLDPMLRCGCLEEAWEQASSSGDWDVLASWQRNPLTGL</sequence>
<dbReference type="GO" id="GO:0000226">
    <property type="term" value="P:microtubule cytoskeleton organization"/>
    <property type="evidence" value="ECO:0007669"/>
    <property type="project" value="TreeGrafter"/>
</dbReference>
<evidence type="ECO:0000313" key="4">
    <source>
        <dbReference type="EMBL" id="CAE7038084.1"/>
    </source>
</evidence>
<dbReference type="OrthoDB" id="417378at2759"/>
<keyword evidence="3" id="KW-0067">ATP-binding</keyword>
<evidence type="ECO:0000256" key="3">
    <source>
        <dbReference type="ARBA" id="ARBA00022840"/>
    </source>
</evidence>
<comment type="caution">
    <text evidence="4">The sequence shown here is derived from an EMBL/GenBank/DDBJ whole genome shotgun (WGS) entry which is preliminary data.</text>
</comment>
<dbReference type="PANTHER" id="PTHR12241">
    <property type="entry name" value="TUBULIN POLYGLUTAMYLASE"/>
    <property type="match status" value="1"/>
</dbReference>
<dbReference type="InterPro" id="IPR004344">
    <property type="entry name" value="TTL/TTLL_fam"/>
</dbReference>
<organism evidence="4 5">
    <name type="scientific">Symbiodinium natans</name>
    <dbReference type="NCBI Taxonomy" id="878477"/>
    <lineage>
        <taxon>Eukaryota</taxon>
        <taxon>Sar</taxon>
        <taxon>Alveolata</taxon>
        <taxon>Dinophyceae</taxon>
        <taxon>Suessiales</taxon>
        <taxon>Symbiodiniaceae</taxon>
        <taxon>Symbiodinium</taxon>
    </lineage>
</organism>
<gene>
    <name evidence="4" type="primary">ttll3</name>
    <name evidence="4" type="ORF">SNAT2548_LOCUS4568</name>
</gene>
<evidence type="ECO:0000313" key="5">
    <source>
        <dbReference type="Proteomes" id="UP000604046"/>
    </source>
</evidence>
<dbReference type="EMBL" id="CAJNDS010000281">
    <property type="protein sequence ID" value="CAE7038084.1"/>
    <property type="molecule type" value="Genomic_DNA"/>
</dbReference>
<accession>A0A812IGQ6</accession>
<reference evidence="4" key="1">
    <citation type="submission" date="2021-02" db="EMBL/GenBank/DDBJ databases">
        <authorList>
            <person name="Dougan E. K."/>
            <person name="Rhodes N."/>
            <person name="Thang M."/>
            <person name="Chan C."/>
        </authorList>
    </citation>
    <scope>NUCLEOTIDE SEQUENCE</scope>
</reference>
<keyword evidence="1" id="KW-0436">Ligase</keyword>
<dbReference type="GO" id="GO:0015631">
    <property type="term" value="F:tubulin binding"/>
    <property type="evidence" value="ECO:0007669"/>
    <property type="project" value="TreeGrafter"/>
</dbReference>
<protein>
    <submittedName>
        <fullName evidence="4">Ttll3 protein</fullName>
    </submittedName>
</protein>
<keyword evidence="2" id="KW-0547">Nucleotide-binding</keyword>
<dbReference type="Proteomes" id="UP000604046">
    <property type="component" value="Unassembled WGS sequence"/>
</dbReference>
<name>A0A812IGQ6_9DINO</name>
<evidence type="ECO:0000256" key="2">
    <source>
        <dbReference type="ARBA" id="ARBA00022741"/>
    </source>
</evidence>
<keyword evidence="5" id="KW-1185">Reference proteome</keyword>
<evidence type="ECO:0000256" key="1">
    <source>
        <dbReference type="ARBA" id="ARBA00022598"/>
    </source>
</evidence>